<evidence type="ECO:0000313" key="1">
    <source>
        <dbReference type="EMBL" id="CAG9330544.1"/>
    </source>
</evidence>
<dbReference type="Proteomes" id="UP001162131">
    <property type="component" value="Unassembled WGS sequence"/>
</dbReference>
<protein>
    <submittedName>
        <fullName evidence="1">Uncharacterized protein</fullName>
    </submittedName>
</protein>
<accession>A0AAU9JX29</accession>
<dbReference type="AlphaFoldDB" id="A0AAU9JX29"/>
<comment type="caution">
    <text evidence="1">The sequence shown here is derived from an EMBL/GenBank/DDBJ whole genome shotgun (WGS) entry which is preliminary data.</text>
</comment>
<name>A0AAU9JX29_9CILI</name>
<evidence type="ECO:0000313" key="2">
    <source>
        <dbReference type="Proteomes" id="UP001162131"/>
    </source>
</evidence>
<gene>
    <name evidence="1" type="ORF">BSTOLATCC_MIC51273</name>
</gene>
<proteinExistence type="predicted"/>
<keyword evidence="2" id="KW-1185">Reference proteome</keyword>
<organism evidence="1 2">
    <name type="scientific">Blepharisma stoltei</name>
    <dbReference type="NCBI Taxonomy" id="1481888"/>
    <lineage>
        <taxon>Eukaryota</taxon>
        <taxon>Sar</taxon>
        <taxon>Alveolata</taxon>
        <taxon>Ciliophora</taxon>
        <taxon>Postciliodesmatophora</taxon>
        <taxon>Heterotrichea</taxon>
        <taxon>Heterotrichida</taxon>
        <taxon>Blepharismidae</taxon>
        <taxon>Blepharisma</taxon>
    </lineage>
</organism>
<dbReference type="EMBL" id="CAJZBQ010000051">
    <property type="protein sequence ID" value="CAG9330544.1"/>
    <property type="molecule type" value="Genomic_DNA"/>
</dbReference>
<reference evidence="1" key="1">
    <citation type="submission" date="2021-09" db="EMBL/GenBank/DDBJ databases">
        <authorList>
            <consortium name="AG Swart"/>
            <person name="Singh M."/>
            <person name="Singh A."/>
            <person name="Seah K."/>
            <person name="Emmerich C."/>
        </authorList>
    </citation>
    <scope>NUCLEOTIDE SEQUENCE</scope>
    <source>
        <strain evidence="1">ATCC30299</strain>
    </source>
</reference>
<sequence length="96" mass="10892">MVRLTESEQVKHIMMKLKTGLLPLFEAGLQAGDAFPKREILFFLEGFAYDIVFSHRDHRDISQMMTLPKELIPWKGGLGGKSKRAAFDPRRMVASG</sequence>